<gene>
    <name evidence="5" type="primary">EEPD1</name>
</gene>
<evidence type="ECO:0000313" key="5">
    <source>
        <dbReference type="RefSeq" id="XP_060542104.1"/>
    </source>
</evidence>
<name>A0ABM3Z157_PANGU</name>
<feature type="compositionally biased region" description="Low complexity" evidence="3">
    <location>
        <begin position="32"/>
        <end position="52"/>
    </location>
</feature>
<evidence type="ECO:0000256" key="2">
    <source>
        <dbReference type="ARBA" id="ARBA00023172"/>
    </source>
</evidence>
<keyword evidence="5" id="KW-0540">Nuclease</keyword>
<evidence type="ECO:0000313" key="4">
    <source>
        <dbReference type="Proteomes" id="UP001652622"/>
    </source>
</evidence>
<dbReference type="GeneID" id="117662072"/>
<keyword evidence="2" id="KW-0233">DNA recombination</keyword>
<sequence>MASPPAHFPGPVSSLRPSSNRPVRDSREHPTSAVPLSISTPSSSRCRRPSGSMAFGPSVRFSPDGPPSQGHPQNSIRASGSDTCGTALASEALVCGPSVPIGDPIVAHTPLGQYSLAGRSNTSRPGLAQSDRLEIERCTLKAAHVPADVVHTLLSSRRPSTERIYSATWRIFCNWCSQVDVIPLQPSIIHILMFLQKGLSQGLSHNTLHRQIAALSSVLTCGSLSSLAQHPLIRRFLRGAKNLCPPVLHRYPTWDLPLVLQSLTGPPYEPLQTASLRLLTCKVAFLVAITSARRISELAALSTRPDLCVFHTDRVVLRLDPTFVPKINSVFHRAQELILPNFCPRPSHPRERRWHALDVRRALRIYLKRTAPFRRSESLFVSFLPTSQGGKVSSSTIGRWIRQTIAAAYDSRSLPRPSRLTAHSTRSASTTAAWATQAPLLEICRAATWSSPSPFIRHYKLDQFASAEASFGRRVLQRVVAGEDNAVQHDPPLITGQ</sequence>
<dbReference type="InterPro" id="IPR013762">
    <property type="entry name" value="Integrase-like_cat_sf"/>
</dbReference>
<keyword evidence="1" id="KW-0238">DNA-binding</keyword>
<dbReference type="GO" id="GO:0004519">
    <property type="term" value="F:endonuclease activity"/>
    <property type="evidence" value="ECO:0007669"/>
    <property type="project" value="UniProtKB-KW"/>
</dbReference>
<feature type="compositionally biased region" description="Polar residues" evidence="3">
    <location>
        <begin position="70"/>
        <end position="82"/>
    </location>
</feature>
<organism evidence="4 5">
    <name type="scientific">Pantherophis guttatus</name>
    <name type="common">Corn snake</name>
    <name type="synonym">Elaphe guttata</name>
    <dbReference type="NCBI Taxonomy" id="94885"/>
    <lineage>
        <taxon>Eukaryota</taxon>
        <taxon>Metazoa</taxon>
        <taxon>Chordata</taxon>
        <taxon>Craniata</taxon>
        <taxon>Vertebrata</taxon>
        <taxon>Euteleostomi</taxon>
        <taxon>Lepidosauria</taxon>
        <taxon>Squamata</taxon>
        <taxon>Bifurcata</taxon>
        <taxon>Unidentata</taxon>
        <taxon>Episquamata</taxon>
        <taxon>Toxicofera</taxon>
        <taxon>Serpentes</taxon>
        <taxon>Colubroidea</taxon>
        <taxon>Colubridae</taxon>
        <taxon>Colubrinae</taxon>
        <taxon>Pantherophis</taxon>
    </lineage>
</organism>
<accession>A0ABM3Z157</accession>
<dbReference type="SUPFAM" id="SSF56349">
    <property type="entry name" value="DNA breaking-rejoining enzymes"/>
    <property type="match status" value="1"/>
</dbReference>
<dbReference type="SUPFAM" id="SSF47823">
    <property type="entry name" value="lambda integrase-like, N-terminal domain"/>
    <property type="match status" value="1"/>
</dbReference>
<proteinExistence type="predicted"/>
<protein>
    <submittedName>
        <fullName evidence="5">Endonuclease/exonuclease/phosphatase family domain-containing protein 1 isoform X6</fullName>
    </submittedName>
</protein>
<keyword evidence="5" id="KW-0378">Hydrolase</keyword>
<dbReference type="InterPro" id="IPR010998">
    <property type="entry name" value="Integrase_recombinase_N"/>
</dbReference>
<keyword evidence="4" id="KW-1185">Reference proteome</keyword>
<dbReference type="Gene3D" id="1.10.150.130">
    <property type="match status" value="1"/>
</dbReference>
<feature type="region of interest" description="Disordered" evidence="3">
    <location>
        <begin position="1"/>
        <end position="82"/>
    </location>
</feature>
<dbReference type="InterPro" id="IPR011010">
    <property type="entry name" value="DNA_brk_join_enz"/>
</dbReference>
<dbReference type="PANTHER" id="PTHR33066">
    <property type="entry name" value="INTEGRASE_SAM-LIKE_N DOMAIN-CONTAINING PROTEIN"/>
    <property type="match status" value="1"/>
</dbReference>
<dbReference type="PANTHER" id="PTHR33066:SF2">
    <property type="entry name" value="FILAGGRIN-2-LIKE"/>
    <property type="match status" value="1"/>
</dbReference>
<reference evidence="5" key="1">
    <citation type="submission" date="2025-08" db="UniProtKB">
        <authorList>
            <consortium name="RefSeq"/>
        </authorList>
    </citation>
    <scope>IDENTIFICATION</scope>
    <source>
        <tissue evidence="5">Blood</tissue>
    </source>
</reference>
<evidence type="ECO:0000256" key="1">
    <source>
        <dbReference type="ARBA" id="ARBA00023125"/>
    </source>
</evidence>
<dbReference type="Gene3D" id="1.10.443.10">
    <property type="entry name" value="Intergrase catalytic core"/>
    <property type="match status" value="1"/>
</dbReference>
<dbReference type="Proteomes" id="UP001652622">
    <property type="component" value="Unplaced"/>
</dbReference>
<dbReference type="RefSeq" id="XP_060542104.1">
    <property type="nucleotide sequence ID" value="XM_060686121.1"/>
</dbReference>
<evidence type="ECO:0000256" key="3">
    <source>
        <dbReference type="SAM" id="MobiDB-lite"/>
    </source>
</evidence>
<keyword evidence="5" id="KW-0255">Endonuclease</keyword>